<comment type="function">
    <text evidence="1">DNA polymerase III is a complex, multichain enzyme responsible for most of the replicative synthesis in bacteria. This DNA polymerase also exhibits 3' to 5' exonuclease activity. The alpha chain is the DNA polymerase.</text>
</comment>
<dbReference type="PANTHER" id="PTHR32294">
    <property type="entry name" value="DNA POLYMERASE III SUBUNIT ALPHA"/>
    <property type="match status" value="1"/>
</dbReference>
<dbReference type="GO" id="GO:0003676">
    <property type="term" value="F:nucleic acid binding"/>
    <property type="evidence" value="ECO:0007669"/>
    <property type="project" value="InterPro"/>
</dbReference>
<keyword evidence="4" id="KW-1185">Reference proteome</keyword>
<dbReference type="InterPro" id="IPR016195">
    <property type="entry name" value="Pol/histidinol_Pase-like"/>
</dbReference>
<dbReference type="Pfam" id="PF14480">
    <property type="entry name" value="DNA_pol3_a_NI"/>
    <property type="match status" value="1"/>
</dbReference>
<feature type="domain" description="Polymerase/histidinol phosphatase N-terminal" evidence="2">
    <location>
        <begin position="323"/>
        <end position="390"/>
    </location>
</feature>
<dbReference type="InterPro" id="IPR024754">
    <property type="entry name" value="DNA_PolC-like_N_II"/>
</dbReference>
<accession>A0A2C6MFJ0</accession>
<dbReference type="Pfam" id="PF02811">
    <property type="entry name" value="PHP"/>
    <property type="match status" value="1"/>
</dbReference>
<dbReference type="AlphaFoldDB" id="A0A2C6MFJ0"/>
<dbReference type="Gene3D" id="2.40.50.140">
    <property type="entry name" value="Nucleic acid-binding proteins"/>
    <property type="match status" value="1"/>
</dbReference>
<dbReference type="InterPro" id="IPR004013">
    <property type="entry name" value="PHP_dom"/>
</dbReference>
<dbReference type="SUPFAM" id="SSF89550">
    <property type="entry name" value="PHP domain-like"/>
    <property type="match status" value="1"/>
</dbReference>
<evidence type="ECO:0000313" key="3">
    <source>
        <dbReference type="EMBL" id="PHJ38928.1"/>
    </source>
</evidence>
<dbReference type="Gene3D" id="3.20.20.140">
    <property type="entry name" value="Metal-dependent hydrolases"/>
    <property type="match status" value="1"/>
</dbReference>
<dbReference type="InterPro" id="IPR004365">
    <property type="entry name" value="NA-bd_OB_tRNA"/>
</dbReference>
<evidence type="ECO:0000256" key="1">
    <source>
        <dbReference type="ARBA" id="ARBA00025611"/>
    </source>
</evidence>
<dbReference type="Pfam" id="PF01336">
    <property type="entry name" value="tRNA_anti-codon"/>
    <property type="match status" value="1"/>
</dbReference>
<dbReference type="GO" id="GO:0008408">
    <property type="term" value="F:3'-5' exonuclease activity"/>
    <property type="evidence" value="ECO:0007669"/>
    <property type="project" value="InterPro"/>
</dbReference>
<dbReference type="SUPFAM" id="SSF50249">
    <property type="entry name" value="Nucleic acid-binding proteins"/>
    <property type="match status" value="1"/>
</dbReference>
<dbReference type="PANTHER" id="PTHR32294:SF5">
    <property type="entry name" value="DNA POLYMERASE III POLC-TYPE"/>
    <property type="match status" value="1"/>
</dbReference>
<evidence type="ECO:0000259" key="2">
    <source>
        <dbReference type="SMART" id="SM00481"/>
    </source>
</evidence>
<dbReference type="CDD" id="cd04484">
    <property type="entry name" value="polC_OBF"/>
    <property type="match status" value="1"/>
</dbReference>
<dbReference type="Pfam" id="PF11490">
    <property type="entry name" value="DNA_pol3_a_NII"/>
    <property type="match status" value="1"/>
</dbReference>
<reference evidence="3 4" key="1">
    <citation type="submission" date="2013-09" db="EMBL/GenBank/DDBJ databases">
        <title>Biodegradation of hydrocarbons in the deep terrestrial subsurface : characterization of a microbial consortium composed of two Desulfotomaculum species originating from a deep geological formation.</title>
        <authorList>
            <person name="Aullo T."/>
            <person name="Berlendis S."/>
            <person name="Lascourreges J.-F."/>
            <person name="Dessort D."/>
            <person name="Saint-Laurent S."/>
            <person name="Schraauwers B."/>
            <person name="Mas J."/>
            <person name="Magot M."/>
            <person name="Ranchou-Peyruse A."/>
        </authorList>
    </citation>
    <scope>NUCLEOTIDE SEQUENCE [LARGE SCALE GENOMIC DNA]</scope>
    <source>
        <strain evidence="3 4">Bs107</strain>
    </source>
</reference>
<dbReference type="GO" id="GO:0006260">
    <property type="term" value="P:DNA replication"/>
    <property type="evidence" value="ECO:0007669"/>
    <property type="project" value="InterPro"/>
</dbReference>
<dbReference type="InterPro" id="IPR028112">
    <property type="entry name" value="DNA_PolC-type_N_I"/>
</dbReference>
<dbReference type="InterPro" id="IPR003141">
    <property type="entry name" value="Pol/His_phosphatase_N"/>
</dbReference>
<name>A0A2C6MFJ0_9FIRM</name>
<evidence type="ECO:0000313" key="4">
    <source>
        <dbReference type="Proteomes" id="UP000222564"/>
    </source>
</evidence>
<proteinExistence type="predicted"/>
<dbReference type="Proteomes" id="UP000222564">
    <property type="component" value="Unassembled WGS sequence"/>
</dbReference>
<dbReference type="SMART" id="SM00481">
    <property type="entry name" value="POLIIIAc"/>
    <property type="match status" value="1"/>
</dbReference>
<protein>
    <recommendedName>
        <fullName evidence="2">Polymerase/histidinol phosphatase N-terminal domain-containing protein</fullName>
    </recommendedName>
</protein>
<organism evidence="3 4">
    <name type="scientific">Desulforamulus profundi</name>
    <dbReference type="NCBI Taxonomy" id="1383067"/>
    <lineage>
        <taxon>Bacteria</taxon>
        <taxon>Bacillati</taxon>
        <taxon>Bacillota</taxon>
        <taxon>Clostridia</taxon>
        <taxon>Eubacteriales</taxon>
        <taxon>Peptococcaceae</taxon>
        <taxon>Desulforamulus</taxon>
    </lineage>
</organism>
<dbReference type="InterPro" id="IPR012340">
    <property type="entry name" value="NA-bd_OB-fold"/>
</dbReference>
<dbReference type="EMBL" id="AWQQ01000040">
    <property type="protein sequence ID" value="PHJ38928.1"/>
    <property type="molecule type" value="Genomic_DNA"/>
</dbReference>
<comment type="caution">
    <text evidence="3">The sequence shown here is derived from an EMBL/GenBank/DDBJ whole genome shotgun (WGS) entry which is preliminary data.</text>
</comment>
<gene>
    <name evidence="3" type="ORF">P378_06355</name>
</gene>
<dbReference type="InterPro" id="IPR004805">
    <property type="entry name" value="DnaE2/DnaE/PolC"/>
</dbReference>
<sequence length="396" mass="44746">MAVSLFDVLYKHKFNNDLQEIFKHAQVVRVVVSVARRQWKLQLKNHRQLTSEEIIKLKSALAALTPGPVLLEIDLQSSRMPFEQPDTEFLKAELAHRFPVVRGWLNNTQWQCEEGCLTIYLPDEVSLELLKGRECELFLQNCIKSNFGLDYTVHLEIKQEAAAEPSWCEMQDQLERALWEKLAAEQAPAQKENSGAASGNSGDENIILGRAIKGDAKPIKEIQEEERTVVLRGKVFDLELKQLKSGRQILTFNITDYTDSIEVKKFLDEDDTKTPERVKNGQWVVIRGPVQYDKFSQELTLMAYDINLAETTVRQDQAEEKRVELHLHTKMSTMDSVCSAADIIKQAAAWGHPAVAVTDHGVVQAFPEAYAAAKKAGIHLIYGVEATLSMTALPLY</sequence>